<evidence type="ECO:0000313" key="3">
    <source>
        <dbReference type="EMBL" id="CDX58841.1"/>
    </source>
</evidence>
<dbReference type="GO" id="GO:0008115">
    <property type="term" value="F:sarcosine oxidase activity"/>
    <property type="evidence" value="ECO:0007669"/>
    <property type="project" value="UniProtKB-EC"/>
</dbReference>
<sequence>MKLLTCPMNGPRNIDEFQSFGPVRARPDPNATADRDWSRHLFRAENRKGIVIEWWRHVPSNYFFLAERDLVSNEVIRTFDVSELPERA</sequence>
<dbReference type="Proteomes" id="UP000045285">
    <property type="component" value="Unassembled WGS sequence"/>
</dbReference>
<evidence type="ECO:0000313" key="5">
    <source>
        <dbReference type="Proteomes" id="UP000046122"/>
    </source>
</evidence>
<dbReference type="EMBL" id="CCNE01000023">
    <property type="protein sequence ID" value="CDX58841.1"/>
    <property type="molecule type" value="Genomic_DNA"/>
</dbReference>
<dbReference type="STRING" id="69974.MPLDJ20_120394"/>
<proteinExistence type="predicted"/>
<reference evidence="4" key="2">
    <citation type="submission" date="2014-08" db="EMBL/GenBank/DDBJ databases">
        <authorList>
            <person name="Moulin L."/>
        </authorList>
    </citation>
    <scope>NUCLEOTIDE SEQUENCE [LARGE SCALE GENOMIC DNA]</scope>
</reference>
<evidence type="ECO:0000313" key="4">
    <source>
        <dbReference type="Proteomes" id="UP000045285"/>
    </source>
</evidence>
<dbReference type="Proteomes" id="UP000046373">
    <property type="component" value="Unassembled WGS sequence"/>
</dbReference>
<dbReference type="AlphaFoldDB" id="A0A090G426"/>
<dbReference type="InterPro" id="IPR006279">
    <property type="entry name" value="SoxD"/>
</dbReference>
<evidence type="ECO:0000313" key="2">
    <source>
        <dbReference type="EMBL" id="CDX28970.1"/>
    </source>
</evidence>
<evidence type="ECO:0000313" key="1">
    <source>
        <dbReference type="EMBL" id="CDX25783.1"/>
    </source>
</evidence>
<reference evidence="5 6" key="1">
    <citation type="submission" date="2014-08" db="EMBL/GenBank/DDBJ databases">
        <authorList>
            <person name="Moulin Lionel"/>
        </authorList>
    </citation>
    <scope>NUCLEOTIDE SEQUENCE [LARGE SCALE GENOMIC DNA]</scope>
</reference>
<gene>
    <name evidence="1" type="primary">soxD</name>
    <name evidence="1" type="ORF">MPL3356_60089</name>
    <name evidence="3" type="ORF">MPL3365_30340</name>
    <name evidence="2" type="ORF">MPLDJ20_120394</name>
</gene>
<keyword evidence="4" id="KW-1185">Reference proteome</keyword>
<dbReference type="InterPro" id="IPR038561">
    <property type="entry name" value="SoxD_sf"/>
</dbReference>
<dbReference type="EMBL" id="CCMZ01000056">
    <property type="protein sequence ID" value="CDX25783.1"/>
    <property type="molecule type" value="Genomic_DNA"/>
</dbReference>
<dbReference type="Proteomes" id="UP000046122">
    <property type="component" value="Unassembled WGS sequence"/>
</dbReference>
<dbReference type="Pfam" id="PF04267">
    <property type="entry name" value="SoxD"/>
    <property type="match status" value="1"/>
</dbReference>
<evidence type="ECO:0000313" key="6">
    <source>
        <dbReference type="Proteomes" id="UP000046373"/>
    </source>
</evidence>
<keyword evidence="1" id="KW-0560">Oxidoreductase</keyword>
<dbReference type="Gene3D" id="3.30.2270.10">
    <property type="entry name" value="Folate-binding superfamily"/>
    <property type="match status" value="1"/>
</dbReference>
<dbReference type="GO" id="GO:0046653">
    <property type="term" value="P:tetrahydrofolate metabolic process"/>
    <property type="evidence" value="ECO:0007669"/>
    <property type="project" value="InterPro"/>
</dbReference>
<organism evidence="1 4">
    <name type="scientific">Mesorhizobium plurifarium</name>
    <dbReference type="NCBI Taxonomy" id="69974"/>
    <lineage>
        <taxon>Bacteria</taxon>
        <taxon>Pseudomonadati</taxon>
        <taxon>Pseudomonadota</taxon>
        <taxon>Alphaproteobacteria</taxon>
        <taxon>Hyphomicrobiales</taxon>
        <taxon>Phyllobacteriaceae</taxon>
        <taxon>Mesorhizobium</taxon>
    </lineage>
</organism>
<protein>
    <submittedName>
        <fullName evidence="1">Sarcosine oxidase subunit delta</fullName>
        <ecNumber evidence="1">1.5.3.1</ecNumber>
    </submittedName>
</protein>
<dbReference type="EMBL" id="CCNB01000004">
    <property type="protein sequence ID" value="CDX28970.1"/>
    <property type="molecule type" value="Genomic_DNA"/>
</dbReference>
<dbReference type="EC" id="1.5.3.1" evidence="1"/>
<name>A0A090G426_MESPL</name>
<accession>A0A090G426</accession>